<dbReference type="InterPro" id="IPR002934">
    <property type="entry name" value="Polymerase_NTP_transf_dom"/>
</dbReference>
<evidence type="ECO:0000256" key="1">
    <source>
        <dbReference type="ARBA" id="ARBA00001946"/>
    </source>
</evidence>
<dbReference type="Proteomes" id="UP000002487">
    <property type="component" value="Chromosome"/>
</dbReference>
<evidence type="ECO:0000256" key="6">
    <source>
        <dbReference type="ARBA" id="ARBA00022741"/>
    </source>
</evidence>
<keyword evidence="6" id="KW-0547">Nucleotide-binding</keyword>
<comment type="similarity">
    <text evidence="10">Belongs to the MntA antitoxin family.</text>
</comment>
<sequence length="106" mass="12232">MKKTRYINMHTVEEREDLFRKISSFLKKYGATKVSVFGSYVRGEEKPESDIDVLVEFAERKSLLTLVNIELELSDYLGIKVDLLTEKSISPYLIDGIKKEARVISE</sequence>
<gene>
    <name evidence="14" type="ordered locus">MA_1295</name>
</gene>
<evidence type="ECO:0000256" key="10">
    <source>
        <dbReference type="ARBA" id="ARBA00038276"/>
    </source>
</evidence>
<comment type="catalytic activity">
    <reaction evidence="12">
        <text>L-tyrosyl-[protein] + ATP = O-(5'-adenylyl)-L-tyrosyl-[protein] + diphosphate</text>
        <dbReference type="Rhea" id="RHEA:54288"/>
        <dbReference type="Rhea" id="RHEA-COMP:10136"/>
        <dbReference type="Rhea" id="RHEA-COMP:13846"/>
        <dbReference type="ChEBI" id="CHEBI:30616"/>
        <dbReference type="ChEBI" id="CHEBI:33019"/>
        <dbReference type="ChEBI" id="CHEBI:46858"/>
        <dbReference type="ChEBI" id="CHEBI:83624"/>
        <dbReference type="EC" id="2.7.7.108"/>
    </reaction>
</comment>
<dbReference type="GO" id="GO:0070733">
    <property type="term" value="F:AMPylase activity"/>
    <property type="evidence" value="ECO:0007669"/>
    <property type="project" value="UniProtKB-EC"/>
</dbReference>
<comment type="cofactor">
    <cofactor evidence="1">
        <name>Mg(2+)</name>
        <dbReference type="ChEBI" id="CHEBI:18420"/>
    </cofactor>
</comment>
<dbReference type="Pfam" id="PF01909">
    <property type="entry name" value="NTP_transf_2"/>
    <property type="match status" value="1"/>
</dbReference>
<accession>Q8TR86</accession>
<evidence type="ECO:0000256" key="12">
    <source>
        <dbReference type="ARBA" id="ARBA00048696"/>
    </source>
</evidence>
<dbReference type="Gene3D" id="3.30.460.10">
    <property type="entry name" value="Beta Polymerase, domain 2"/>
    <property type="match status" value="1"/>
</dbReference>
<dbReference type="PhylomeDB" id="Q8TR86"/>
<dbReference type="SUPFAM" id="SSF81301">
    <property type="entry name" value="Nucleotidyltransferase"/>
    <property type="match status" value="1"/>
</dbReference>
<dbReference type="InterPro" id="IPR052038">
    <property type="entry name" value="Type-VII_TA_antitoxin"/>
</dbReference>
<keyword evidence="5" id="KW-0479">Metal-binding</keyword>
<keyword evidence="3" id="KW-0808">Transferase</keyword>
<dbReference type="CDD" id="cd05403">
    <property type="entry name" value="NT_KNTase_like"/>
    <property type="match status" value="1"/>
</dbReference>
<feature type="domain" description="Polymerase nucleotidyl transferase" evidence="13">
    <location>
        <begin position="21"/>
        <end position="103"/>
    </location>
</feature>
<dbReference type="InterPro" id="IPR043519">
    <property type="entry name" value="NT_sf"/>
</dbReference>
<evidence type="ECO:0000256" key="11">
    <source>
        <dbReference type="ARBA" id="ARBA00047518"/>
    </source>
</evidence>
<keyword evidence="15" id="KW-1185">Reference proteome</keyword>
<keyword evidence="7" id="KW-0067">ATP-binding</keyword>
<dbReference type="InParanoid" id="Q8TR86"/>
<proteinExistence type="inferred from homology"/>
<evidence type="ECO:0000256" key="9">
    <source>
        <dbReference type="ARBA" id="ARBA00034531"/>
    </source>
</evidence>
<dbReference type="STRING" id="188937.MA_1295"/>
<evidence type="ECO:0000256" key="3">
    <source>
        <dbReference type="ARBA" id="ARBA00022679"/>
    </source>
</evidence>
<evidence type="ECO:0000256" key="5">
    <source>
        <dbReference type="ARBA" id="ARBA00022723"/>
    </source>
</evidence>
<protein>
    <recommendedName>
        <fullName evidence="9">protein adenylyltransferase</fullName>
        <ecNumber evidence="9">2.7.7.108</ecNumber>
    </recommendedName>
</protein>
<dbReference type="PANTHER" id="PTHR33571">
    <property type="entry name" value="SSL8005 PROTEIN"/>
    <property type="match status" value="1"/>
</dbReference>
<name>Q8TR86_METAC</name>
<comment type="catalytic activity">
    <reaction evidence="11">
        <text>O-(5'-adenylyl)-L-tyrosyl-[protein] + ATP = O-[5'-(adenylyl-(5'-&gt;3')-adenylyl)]-L-tyrosyl-[protein] + diphosphate</text>
        <dbReference type="Rhea" id="RHEA:66528"/>
        <dbReference type="Rhea" id="RHEA-COMP:13846"/>
        <dbReference type="Rhea" id="RHEA-COMP:17046"/>
        <dbReference type="ChEBI" id="CHEBI:30616"/>
        <dbReference type="ChEBI" id="CHEBI:33019"/>
        <dbReference type="ChEBI" id="CHEBI:83624"/>
        <dbReference type="ChEBI" id="CHEBI:167160"/>
    </reaction>
</comment>
<dbReference type="PANTHER" id="PTHR33571:SF14">
    <property type="entry name" value="PROTEIN ADENYLYLTRANSFERASE MJ0435-RELATED"/>
    <property type="match status" value="1"/>
</dbReference>
<keyword evidence="8" id="KW-0460">Magnesium</keyword>
<dbReference type="GO" id="GO:0005524">
    <property type="term" value="F:ATP binding"/>
    <property type="evidence" value="ECO:0007669"/>
    <property type="project" value="UniProtKB-KW"/>
</dbReference>
<evidence type="ECO:0000256" key="8">
    <source>
        <dbReference type="ARBA" id="ARBA00022842"/>
    </source>
</evidence>
<keyword evidence="4" id="KW-0548">Nucleotidyltransferase</keyword>
<evidence type="ECO:0000256" key="4">
    <source>
        <dbReference type="ARBA" id="ARBA00022695"/>
    </source>
</evidence>
<organism evidence="14 15">
    <name type="scientific">Methanosarcina acetivorans (strain ATCC 35395 / DSM 2834 / JCM 12185 / C2A)</name>
    <dbReference type="NCBI Taxonomy" id="188937"/>
    <lineage>
        <taxon>Archaea</taxon>
        <taxon>Methanobacteriati</taxon>
        <taxon>Methanobacteriota</taxon>
        <taxon>Stenosarchaea group</taxon>
        <taxon>Methanomicrobia</taxon>
        <taxon>Methanosarcinales</taxon>
        <taxon>Methanosarcinaceae</taxon>
        <taxon>Methanosarcina</taxon>
    </lineage>
</organism>
<reference evidence="14 15" key="1">
    <citation type="journal article" date="2002" name="Genome Res.">
        <title>The genome of Methanosarcina acetivorans reveals extensive metabolic and physiological diversity.</title>
        <authorList>
            <person name="Galagan J.E."/>
            <person name="Nusbaum C."/>
            <person name="Roy A."/>
            <person name="Endrizzi M.G."/>
            <person name="Macdonald P."/>
            <person name="FitzHugh W."/>
            <person name="Calvo S."/>
            <person name="Engels R."/>
            <person name="Smirnov S."/>
            <person name="Atnoor D."/>
            <person name="Brown A."/>
            <person name="Allen N."/>
            <person name="Naylor J."/>
            <person name="Stange-Thomann N."/>
            <person name="DeArellano K."/>
            <person name="Johnson R."/>
            <person name="Linton L."/>
            <person name="McEwan P."/>
            <person name="McKernan K."/>
            <person name="Talamas J."/>
            <person name="Tirrell A."/>
            <person name="Ye W."/>
            <person name="Zimmer A."/>
            <person name="Barber R.D."/>
            <person name="Cann I."/>
            <person name="Graham D.E."/>
            <person name="Grahame D.A."/>
            <person name="Guss A."/>
            <person name="Hedderich R."/>
            <person name="Ingram-Smith C."/>
            <person name="Kuettner C.H."/>
            <person name="Krzycki J.A."/>
            <person name="Leigh J.A."/>
            <person name="Li W."/>
            <person name="Liu J."/>
            <person name="Mukhopadhyay B."/>
            <person name="Reeve J.N."/>
            <person name="Smith K."/>
            <person name="Springer T.A."/>
            <person name="Umayam L.A."/>
            <person name="White O."/>
            <person name="White R.H."/>
            <person name="de Macario E.C."/>
            <person name="Ferry J.G."/>
            <person name="Jarrell K.F."/>
            <person name="Jing H."/>
            <person name="Macario A.J.L."/>
            <person name="Paulsen I."/>
            <person name="Pritchett M."/>
            <person name="Sowers K.R."/>
            <person name="Swanson R.V."/>
            <person name="Zinder S.H."/>
            <person name="Lander E."/>
            <person name="Metcalf W.W."/>
            <person name="Birren B."/>
        </authorList>
    </citation>
    <scope>NUCLEOTIDE SEQUENCE [LARGE SCALE GENOMIC DNA]</scope>
    <source>
        <strain evidence="15">ATCC 35395 / DSM 2834 / JCM 12185 / C2A</strain>
    </source>
</reference>
<evidence type="ECO:0000256" key="2">
    <source>
        <dbReference type="ARBA" id="ARBA00022649"/>
    </source>
</evidence>
<evidence type="ECO:0000259" key="13">
    <source>
        <dbReference type="Pfam" id="PF01909"/>
    </source>
</evidence>
<dbReference type="KEGG" id="mac:MA_1295"/>
<keyword evidence="2" id="KW-1277">Toxin-antitoxin system</keyword>
<evidence type="ECO:0000313" key="15">
    <source>
        <dbReference type="Proteomes" id="UP000002487"/>
    </source>
</evidence>
<dbReference type="EnsemblBacteria" id="AAM04714">
    <property type="protein sequence ID" value="AAM04714"/>
    <property type="gene ID" value="MA_1295"/>
</dbReference>
<evidence type="ECO:0000256" key="7">
    <source>
        <dbReference type="ARBA" id="ARBA00022840"/>
    </source>
</evidence>
<dbReference type="GO" id="GO:0046872">
    <property type="term" value="F:metal ion binding"/>
    <property type="evidence" value="ECO:0007669"/>
    <property type="project" value="UniProtKB-KW"/>
</dbReference>
<dbReference type="AlphaFoldDB" id="Q8TR86"/>
<dbReference type="HOGENOM" id="CLU_130257_10_2_2"/>
<evidence type="ECO:0000313" key="14">
    <source>
        <dbReference type="EMBL" id="AAM04714.1"/>
    </source>
</evidence>
<dbReference type="EC" id="2.7.7.108" evidence="9"/>
<dbReference type="EMBL" id="AE010299">
    <property type="protein sequence ID" value="AAM04714.1"/>
    <property type="molecule type" value="Genomic_DNA"/>
</dbReference>